<evidence type="ECO:0008006" key="3">
    <source>
        <dbReference type="Google" id="ProtNLM"/>
    </source>
</evidence>
<proteinExistence type="predicted"/>
<gene>
    <name evidence="1" type="ORF">GH714_009593</name>
</gene>
<dbReference type="AlphaFoldDB" id="A0A6A6N1C8"/>
<dbReference type="CDD" id="cd09272">
    <property type="entry name" value="RNase_HI_RT_Ty1"/>
    <property type="match status" value="1"/>
</dbReference>
<dbReference type="EMBL" id="JAAGAX010000003">
    <property type="protein sequence ID" value="KAF2318655.1"/>
    <property type="molecule type" value="Genomic_DNA"/>
</dbReference>
<accession>A0A6A6N1C8</accession>
<dbReference type="Proteomes" id="UP000467840">
    <property type="component" value="Chromosome 10"/>
</dbReference>
<sequence>MDSGSQIPHVINLRDETVVFPVPLLPSSVHFNPPEGNDEVQNPINVNLEPPIVDDEEPDTVDEVVPLRRSQRIRKPAISNDYMTLTATSTMEAEYVACYEATCQAIWLKKLISGMLVVESISRPLTIYCNNTPAICFSQSHRNSSRTKHFDVKFLLVREKIHESQTRIEHITTDQMIVDPLTKTLPISVFQKHVAHMGAVKTFNDALV</sequence>
<reference evidence="1 2" key="1">
    <citation type="journal article" date="2020" name="Mol. Plant">
        <title>The Chromosome-Based Rubber Tree Genome Provides New Insights into Spurge Genome Evolution and Rubber Biosynthesis.</title>
        <authorList>
            <person name="Liu J."/>
            <person name="Shi C."/>
            <person name="Shi C.C."/>
            <person name="Li W."/>
            <person name="Zhang Q.J."/>
            <person name="Zhang Y."/>
            <person name="Li K."/>
            <person name="Lu H.F."/>
            <person name="Shi C."/>
            <person name="Zhu S.T."/>
            <person name="Xiao Z.Y."/>
            <person name="Nan H."/>
            <person name="Yue Y."/>
            <person name="Zhu X.G."/>
            <person name="Wu Y."/>
            <person name="Hong X.N."/>
            <person name="Fan G.Y."/>
            <person name="Tong Y."/>
            <person name="Zhang D."/>
            <person name="Mao C.L."/>
            <person name="Liu Y.L."/>
            <person name="Hao S.J."/>
            <person name="Liu W.Q."/>
            <person name="Lv M.Q."/>
            <person name="Zhang H.B."/>
            <person name="Liu Y."/>
            <person name="Hu-Tang G.R."/>
            <person name="Wang J.P."/>
            <person name="Wang J.H."/>
            <person name="Sun Y.H."/>
            <person name="Ni S.B."/>
            <person name="Chen W.B."/>
            <person name="Zhang X.C."/>
            <person name="Jiao Y.N."/>
            <person name="Eichler E.E."/>
            <person name="Li G.H."/>
            <person name="Liu X."/>
            <person name="Gao L.Z."/>
        </authorList>
    </citation>
    <scope>NUCLEOTIDE SEQUENCE [LARGE SCALE GENOMIC DNA]</scope>
    <source>
        <strain evidence="2">cv. GT1</strain>
        <tissue evidence="1">Leaf</tissue>
    </source>
</reference>
<comment type="caution">
    <text evidence="1">The sequence shown here is derived from an EMBL/GenBank/DDBJ whole genome shotgun (WGS) entry which is preliminary data.</text>
</comment>
<name>A0A6A6N1C8_HEVBR</name>
<protein>
    <recommendedName>
        <fullName evidence="3">Reverse transcriptase Ty1/copia-type domain-containing protein</fullName>
    </recommendedName>
</protein>
<evidence type="ECO:0000313" key="1">
    <source>
        <dbReference type="EMBL" id="KAF2318655.1"/>
    </source>
</evidence>
<evidence type="ECO:0000313" key="2">
    <source>
        <dbReference type="Proteomes" id="UP000467840"/>
    </source>
</evidence>
<keyword evidence="2" id="KW-1185">Reference proteome</keyword>
<organism evidence="1 2">
    <name type="scientific">Hevea brasiliensis</name>
    <name type="common">Para rubber tree</name>
    <name type="synonym">Siphonia brasiliensis</name>
    <dbReference type="NCBI Taxonomy" id="3981"/>
    <lineage>
        <taxon>Eukaryota</taxon>
        <taxon>Viridiplantae</taxon>
        <taxon>Streptophyta</taxon>
        <taxon>Embryophyta</taxon>
        <taxon>Tracheophyta</taxon>
        <taxon>Spermatophyta</taxon>
        <taxon>Magnoliopsida</taxon>
        <taxon>eudicotyledons</taxon>
        <taxon>Gunneridae</taxon>
        <taxon>Pentapetalae</taxon>
        <taxon>rosids</taxon>
        <taxon>fabids</taxon>
        <taxon>Malpighiales</taxon>
        <taxon>Euphorbiaceae</taxon>
        <taxon>Crotonoideae</taxon>
        <taxon>Micrandreae</taxon>
        <taxon>Hevea</taxon>
    </lineage>
</organism>